<reference evidence="2" key="1">
    <citation type="submission" date="2022-05" db="EMBL/GenBank/DDBJ databases">
        <title>Comparative genomics of Staphylococcus equorum isolates.</title>
        <authorList>
            <person name="Luelf R.H."/>
        </authorList>
    </citation>
    <scope>NUCLEOTIDE SEQUENCE</scope>
    <source>
        <strain evidence="2">TMW 2.2343</strain>
    </source>
</reference>
<comment type="caution">
    <text evidence="2">The sequence shown here is derived from an EMBL/GenBank/DDBJ whole genome shotgun (WGS) entry which is preliminary data.</text>
</comment>
<dbReference type="InterPro" id="IPR000073">
    <property type="entry name" value="AB_hydrolase_1"/>
</dbReference>
<dbReference type="Gene3D" id="3.40.50.1820">
    <property type="entry name" value="alpha/beta hydrolase"/>
    <property type="match status" value="1"/>
</dbReference>
<dbReference type="SUPFAM" id="SSF53474">
    <property type="entry name" value="alpha/beta-Hydrolases"/>
    <property type="match status" value="1"/>
</dbReference>
<feature type="domain" description="AB hydrolase-1" evidence="1">
    <location>
        <begin position="61"/>
        <end position="225"/>
    </location>
</feature>
<dbReference type="GO" id="GO:0016787">
    <property type="term" value="F:hydrolase activity"/>
    <property type="evidence" value="ECO:0007669"/>
    <property type="project" value="UniProtKB-KW"/>
</dbReference>
<dbReference type="InterPro" id="IPR050266">
    <property type="entry name" value="AB_hydrolase_sf"/>
</dbReference>
<protein>
    <submittedName>
        <fullName evidence="2">Alpha/beta hydrolase</fullName>
    </submittedName>
</protein>
<dbReference type="InterPro" id="IPR029058">
    <property type="entry name" value="AB_hydrolase_fold"/>
</dbReference>
<proteinExistence type="predicted"/>
<evidence type="ECO:0000259" key="1">
    <source>
        <dbReference type="Pfam" id="PF00561"/>
    </source>
</evidence>
<dbReference type="RefSeq" id="WP_277595948.1">
    <property type="nucleotide sequence ID" value="NZ_JAMBPX010000019.1"/>
</dbReference>
<evidence type="ECO:0000313" key="2">
    <source>
        <dbReference type="EMBL" id="MDG0860770.1"/>
    </source>
</evidence>
<dbReference type="Proteomes" id="UP001152302">
    <property type="component" value="Unassembled WGS sequence"/>
</dbReference>
<gene>
    <name evidence="2" type="ORF">M4L21_15885</name>
</gene>
<keyword evidence="2" id="KW-0378">Hydrolase</keyword>
<dbReference type="Pfam" id="PF00561">
    <property type="entry name" value="Abhydrolase_1"/>
    <property type="match status" value="1"/>
</dbReference>
<name>A0A9X4LH90_9STAP</name>
<organism evidence="2 3">
    <name type="scientific">Staphylococcus equorum</name>
    <dbReference type="NCBI Taxonomy" id="246432"/>
    <lineage>
        <taxon>Bacteria</taxon>
        <taxon>Bacillati</taxon>
        <taxon>Bacillota</taxon>
        <taxon>Bacilli</taxon>
        <taxon>Bacillales</taxon>
        <taxon>Staphylococcaceae</taxon>
        <taxon>Staphylococcus</taxon>
    </lineage>
</organism>
<sequence length="238" mass="27762">MTHKNTLYKDTIIFLPGTLCNEKLWNKQIEFFESEYNIIVGNLKNYNSIERMAEEILYKAPEKFFLVGLSLGGIVSLEIARIAPQRVIKLILMDTTPYLPTIKQMDSWRVFREMCENKQFDDITKKHILPQMLSDKNYSEELKNIVIEMSKDVGMKAYLNQLNALENRKDYRKFLNEISVKTLILVGEEDKICPVYISEYLDDQLPNSSLNLISNSGHLPPLENPDLTNNRINYFIKN</sequence>
<dbReference type="PANTHER" id="PTHR43798">
    <property type="entry name" value="MONOACYLGLYCEROL LIPASE"/>
    <property type="match status" value="1"/>
</dbReference>
<evidence type="ECO:0000313" key="3">
    <source>
        <dbReference type="Proteomes" id="UP001152302"/>
    </source>
</evidence>
<dbReference type="EMBL" id="JAMBPX010000019">
    <property type="protein sequence ID" value="MDG0860770.1"/>
    <property type="molecule type" value="Genomic_DNA"/>
</dbReference>
<dbReference type="AlphaFoldDB" id="A0A9X4LH90"/>
<accession>A0A9X4LH90</accession>